<dbReference type="GO" id="GO:0033503">
    <property type="term" value="C:HULC complex"/>
    <property type="evidence" value="ECO:0007669"/>
    <property type="project" value="TreeGrafter"/>
</dbReference>
<evidence type="ECO:0000256" key="5">
    <source>
        <dbReference type="ARBA" id="ARBA00022679"/>
    </source>
</evidence>
<evidence type="ECO:0000313" key="18">
    <source>
        <dbReference type="Proteomes" id="UP000469890"/>
    </source>
</evidence>
<organism evidence="17 18">
    <name type="scientific">Mucor circinelloides f. lusitanicus</name>
    <name type="common">Mucor racemosus var. lusitanicus</name>
    <dbReference type="NCBI Taxonomy" id="29924"/>
    <lineage>
        <taxon>Eukaryota</taxon>
        <taxon>Fungi</taxon>
        <taxon>Fungi incertae sedis</taxon>
        <taxon>Mucoromycota</taxon>
        <taxon>Mucoromycotina</taxon>
        <taxon>Mucoromycetes</taxon>
        <taxon>Mucorales</taxon>
        <taxon>Mucorineae</taxon>
        <taxon>Mucoraceae</taxon>
        <taxon>Mucor</taxon>
    </lineage>
</organism>
<dbReference type="InterPro" id="IPR018957">
    <property type="entry name" value="Znf_C3HC4_RING-type"/>
</dbReference>
<dbReference type="EMBL" id="JAAECE010000006">
    <property type="protein sequence ID" value="KAF1799821.1"/>
    <property type="molecule type" value="Genomic_DNA"/>
</dbReference>
<keyword evidence="7 13" id="KW-0863">Zinc-finger</keyword>
<dbReference type="GO" id="GO:0005634">
    <property type="term" value="C:nucleus"/>
    <property type="evidence" value="ECO:0007669"/>
    <property type="project" value="UniProtKB-SubCell"/>
</dbReference>
<keyword evidence="10 14" id="KW-0156">Chromatin regulator</keyword>
<keyword evidence="12 14" id="KW-0539">Nucleus</keyword>
<dbReference type="GO" id="GO:0016567">
    <property type="term" value="P:protein ubiquitination"/>
    <property type="evidence" value="ECO:0007669"/>
    <property type="project" value="UniProtKB-UniRule"/>
</dbReference>
<dbReference type="CDD" id="cd16499">
    <property type="entry name" value="RING-HC_Bre1-like"/>
    <property type="match status" value="1"/>
</dbReference>
<proteinExistence type="inferred from homology"/>
<dbReference type="GO" id="GO:0008270">
    <property type="term" value="F:zinc ion binding"/>
    <property type="evidence" value="ECO:0007669"/>
    <property type="project" value="UniProtKB-KW"/>
</dbReference>
<dbReference type="SUPFAM" id="SSF57850">
    <property type="entry name" value="RING/U-box"/>
    <property type="match status" value="1"/>
</dbReference>
<sequence>MTKEKQQELIRQLEEKEKALEAQVNDKENEIRKLYKTIEEDKTDLEDIGHLCEDYRISIDQNEIMLTELQKTLKEKTRLLDEEKRLKEQTEETHEKMKKKWDKISQGDNPAEQQLIDECEELRALLKCSTCRQRFRTHILTRCMHTFCKNCIDARLETRQRRCPTCSEPFGANDVKNFYL</sequence>
<feature type="coiled-coil region" evidence="15">
    <location>
        <begin position="3"/>
        <end position="100"/>
    </location>
</feature>
<comment type="caution">
    <text evidence="17">The sequence shown here is derived from an EMBL/GenBank/DDBJ whole genome shotgun (WGS) entry which is preliminary data.</text>
</comment>
<dbReference type="GO" id="GO:0061630">
    <property type="term" value="F:ubiquitin protein ligase activity"/>
    <property type="evidence" value="ECO:0007669"/>
    <property type="project" value="UniProtKB-EC"/>
</dbReference>
<evidence type="ECO:0000256" key="11">
    <source>
        <dbReference type="ARBA" id="ARBA00023054"/>
    </source>
</evidence>
<dbReference type="GO" id="GO:0006325">
    <property type="term" value="P:chromatin organization"/>
    <property type="evidence" value="ECO:0007669"/>
    <property type="project" value="UniProtKB-KW"/>
</dbReference>
<protein>
    <recommendedName>
        <fullName evidence="14">E3 ubiquitin protein ligase</fullName>
        <ecNumber evidence="14">2.3.2.27</ecNumber>
    </recommendedName>
</protein>
<keyword evidence="6 14" id="KW-0479">Metal-binding</keyword>
<evidence type="ECO:0000256" key="14">
    <source>
        <dbReference type="RuleBase" id="RU365038"/>
    </source>
</evidence>
<evidence type="ECO:0000256" key="12">
    <source>
        <dbReference type="ARBA" id="ARBA00023242"/>
    </source>
</evidence>
<evidence type="ECO:0000256" key="7">
    <source>
        <dbReference type="ARBA" id="ARBA00022771"/>
    </source>
</evidence>
<evidence type="ECO:0000256" key="4">
    <source>
        <dbReference type="ARBA" id="ARBA00005555"/>
    </source>
</evidence>
<evidence type="ECO:0000256" key="9">
    <source>
        <dbReference type="ARBA" id="ARBA00022833"/>
    </source>
</evidence>
<dbReference type="UniPathway" id="UPA00143"/>
<dbReference type="AlphaFoldDB" id="A0A8H4BD34"/>
<comment type="subcellular location">
    <subcellularLocation>
        <location evidence="2 14">Nucleus</location>
    </subcellularLocation>
</comment>
<dbReference type="PANTHER" id="PTHR23163">
    <property type="entry name" value="RING FINGER PROTEIN-RELATED"/>
    <property type="match status" value="1"/>
</dbReference>
<feature type="domain" description="RING-type" evidence="16">
    <location>
        <begin position="128"/>
        <end position="167"/>
    </location>
</feature>
<comment type="similarity">
    <text evidence="4 14">Belongs to the BRE1 family.</text>
</comment>
<keyword evidence="5 14" id="KW-0808">Transferase</keyword>
<evidence type="ECO:0000256" key="8">
    <source>
        <dbReference type="ARBA" id="ARBA00022786"/>
    </source>
</evidence>
<evidence type="ECO:0000256" key="1">
    <source>
        <dbReference type="ARBA" id="ARBA00000900"/>
    </source>
</evidence>
<evidence type="ECO:0000256" key="2">
    <source>
        <dbReference type="ARBA" id="ARBA00004123"/>
    </source>
</evidence>
<dbReference type="Proteomes" id="UP000469890">
    <property type="component" value="Unassembled WGS sequence"/>
</dbReference>
<dbReference type="InterPro" id="IPR017907">
    <property type="entry name" value="Znf_RING_CS"/>
</dbReference>
<keyword evidence="11 14" id="KW-0175">Coiled coil</keyword>
<dbReference type="Gene3D" id="3.30.40.10">
    <property type="entry name" value="Zinc/RING finger domain, C3HC4 (zinc finger)"/>
    <property type="match status" value="1"/>
</dbReference>
<gene>
    <name evidence="17" type="ORF">FB192DRAFT_1140099</name>
</gene>
<dbReference type="SMART" id="SM00184">
    <property type="entry name" value="RING"/>
    <property type="match status" value="1"/>
</dbReference>
<dbReference type="EC" id="2.3.2.27" evidence="14"/>
<keyword evidence="8 14" id="KW-0833">Ubl conjugation pathway</keyword>
<dbReference type="InterPro" id="IPR013956">
    <property type="entry name" value="E3_ubiquit_lig_Bre1"/>
</dbReference>
<evidence type="ECO:0000256" key="6">
    <source>
        <dbReference type="ARBA" id="ARBA00022723"/>
    </source>
</evidence>
<dbReference type="InterPro" id="IPR001841">
    <property type="entry name" value="Znf_RING"/>
</dbReference>
<name>A0A8H4BD34_MUCCL</name>
<dbReference type="PROSITE" id="PS50089">
    <property type="entry name" value="ZF_RING_2"/>
    <property type="match status" value="1"/>
</dbReference>
<accession>A0A8H4BD34</accession>
<evidence type="ECO:0000259" key="16">
    <source>
        <dbReference type="PROSITE" id="PS50089"/>
    </source>
</evidence>
<evidence type="ECO:0000313" key="17">
    <source>
        <dbReference type="EMBL" id="KAF1799821.1"/>
    </source>
</evidence>
<dbReference type="InterPro" id="IPR013083">
    <property type="entry name" value="Znf_RING/FYVE/PHD"/>
</dbReference>
<evidence type="ECO:0000256" key="3">
    <source>
        <dbReference type="ARBA" id="ARBA00004906"/>
    </source>
</evidence>
<dbReference type="Pfam" id="PF00097">
    <property type="entry name" value="zf-C3HC4"/>
    <property type="match status" value="1"/>
</dbReference>
<comment type="catalytic activity">
    <reaction evidence="1 14">
        <text>S-ubiquitinyl-[E2 ubiquitin-conjugating enzyme]-L-cysteine + [acceptor protein]-L-lysine = [E2 ubiquitin-conjugating enzyme]-L-cysteine + N(6)-ubiquitinyl-[acceptor protein]-L-lysine.</text>
        <dbReference type="EC" id="2.3.2.27"/>
    </reaction>
</comment>
<evidence type="ECO:0000256" key="15">
    <source>
        <dbReference type="SAM" id="Coils"/>
    </source>
</evidence>
<dbReference type="PANTHER" id="PTHR23163:SF0">
    <property type="entry name" value="E3 UBIQUITIN-PROTEIN LIGASE BRE1"/>
    <property type="match status" value="1"/>
</dbReference>
<evidence type="ECO:0000256" key="13">
    <source>
        <dbReference type="PROSITE-ProRule" id="PRU00175"/>
    </source>
</evidence>
<comment type="pathway">
    <text evidence="3 14">Protein modification; protein ubiquitination.</text>
</comment>
<dbReference type="PROSITE" id="PS00518">
    <property type="entry name" value="ZF_RING_1"/>
    <property type="match status" value="1"/>
</dbReference>
<reference evidence="17 18" key="1">
    <citation type="submission" date="2019-09" db="EMBL/GenBank/DDBJ databases">
        <authorList>
            <consortium name="DOE Joint Genome Institute"/>
            <person name="Mondo S.J."/>
            <person name="Navarro-Mendoza M.I."/>
            <person name="Perez-Arques C."/>
            <person name="Panchal S."/>
            <person name="Nicolas F.E."/>
            <person name="Ganguly P."/>
            <person name="Pangilinan J."/>
            <person name="Grigoriev I."/>
            <person name="Heitman J."/>
            <person name="Sanya K."/>
            <person name="Garre V."/>
        </authorList>
    </citation>
    <scope>NUCLEOTIDE SEQUENCE [LARGE SCALE GENOMIC DNA]</scope>
    <source>
        <strain evidence="17 18">MU402</strain>
    </source>
</reference>
<evidence type="ECO:0000256" key="10">
    <source>
        <dbReference type="ARBA" id="ARBA00022853"/>
    </source>
</evidence>
<keyword evidence="9 14" id="KW-0862">Zinc</keyword>